<gene>
    <name evidence="2" type="ORF">JR316_009634</name>
</gene>
<protein>
    <submittedName>
        <fullName evidence="2">Uncharacterized protein</fullName>
    </submittedName>
</protein>
<feature type="compositionally biased region" description="Basic residues" evidence="1">
    <location>
        <begin position="182"/>
        <end position="200"/>
    </location>
</feature>
<reference evidence="2" key="1">
    <citation type="submission" date="2021-02" db="EMBL/GenBank/DDBJ databases">
        <title>Psilocybe cubensis genome.</title>
        <authorList>
            <person name="Mckernan K.J."/>
            <person name="Crawford S."/>
            <person name="Trippe A."/>
            <person name="Kane L.T."/>
            <person name="Mclaughlin S."/>
        </authorList>
    </citation>
    <scope>NUCLEOTIDE SEQUENCE [LARGE SCALE GENOMIC DNA]</scope>
    <source>
        <strain evidence="2">MGC-MH-2018</strain>
    </source>
</reference>
<dbReference type="EMBL" id="JAFIQS010000010">
    <property type="protein sequence ID" value="KAG5164944.1"/>
    <property type="molecule type" value="Genomic_DNA"/>
</dbReference>
<dbReference type="AlphaFoldDB" id="A0A8H8CHF4"/>
<accession>A0A8H8CHF4</accession>
<sequence>MPQYTQTRIEAKDEVKDIVSAQDFPILSDEQSEELFGFREMERYVNYNEPETDMDLNYENNANKDEAKETVAAHDLPALSDEQSEEGFREMERYVNYNDDSDYLNINNTTSHAPSSWRNPSTSAGSIATSSMPQPISSRYSVLPGCLGHSTMATARFFSSHNKPSLPFFYVACSYHFKGKARSSKAPAHPRKAPKSRSTRSRIGETPAQKSARRKRTSGVLTPYEVDALPSAEYTDRAVRSILKIPYNIPLEDAWP</sequence>
<evidence type="ECO:0000313" key="2">
    <source>
        <dbReference type="EMBL" id="KAG5164944.1"/>
    </source>
</evidence>
<name>A0A8H8CHF4_PSICU</name>
<feature type="region of interest" description="Disordered" evidence="1">
    <location>
        <begin position="112"/>
        <end position="134"/>
    </location>
</feature>
<organism evidence="2">
    <name type="scientific">Psilocybe cubensis</name>
    <name type="common">Psychedelic mushroom</name>
    <name type="synonym">Stropharia cubensis</name>
    <dbReference type="NCBI Taxonomy" id="181762"/>
    <lineage>
        <taxon>Eukaryota</taxon>
        <taxon>Fungi</taxon>
        <taxon>Dikarya</taxon>
        <taxon>Basidiomycota</taxon>
        <taxon>Agaricomycotina</taxon>
        <taxon>Agaricomycetes</taxon>
        <taxon>Agaricomycetidae</taxon>
        <taxon>Agaricales</taxon>
        <taxon>Agaricineae</taxon>
        <taxon>Strophariaceae</taxon>
        <taxon>Psilocybe</taxon>
    </lineage>
</organism>
<comment type="caution">
    <text evidence="2">The sequence shown here is derived from an EMBL/GenBank/DDBJ whole genome shotgun (WGS) entry which is preliminary data.</text>
</comment>
<proteinExistence type="predicted"/>
<evidence type="ECO:0000256" key="1">
    <source>
        <dbReference type="SAM" id="MobiDB-lite"/>
    </source>
</evidence>
<feature type="region of interest" description="Disordered" evidence="1">
    <location>
        <begin position="182"/>
        <end position="222"/>
    </location>
</feature>